<dbReference type="Pfam" id="PF07486">
    <property type="entry name" value="Hydrolase_2"/>
    <property type="match status" value="1"/>
</dbReference>
<gene>
    <name evidence="2" type="ORF">SAMN05444373_10567</name>
</gene>
<dbReference type="InterPro" id="IPR042047">
    <property type="entry name" value="SleB_dom1"/>
</dbReference>
<evidence type="ECO:0000259" key="1">
    <source>
        <dbReference type="Pfam" id="PF07486"/>
    </source>
</evidence>
<dbReference type="Proteomes" id="UP000324781">
    <property type="component" value="Unassembled WGS sequence"/>
</dbReference>
<dbReference type="EMBL" id="FQZP01000056">
    <property type="protein sequence ID" value="SHJ45377.1"/>
    <property type="molecule type" value="Genomic_DNA"/>
</dbReference>
<dbReference type="GO" id="GO:0016787">
    <property type="term" value="F:hydrolase activity"/>
    <property type="evidence" value="ECO:0007669"/>
    <property type="project" value="InterPro"/>
</dbReference>
<name>A0A1M6JF83_9FIRM</name>
<dbReference type="AlphaFoldDB" id="A0A1M6JF83"/>
<reference evidence="2 3" key="1">
    <citation type="submission" date="2016-11" db="EMBL/GenBank/DDBJ databases">
        <authorList>
            <person name="Varghese N."/>
            <person name="Submissions S."/>
        </authorList>
    </citation>
    <scope>NUCLEOTIDE SEQUENCE [LARGE SCALE GENOMIC DNA]</scope>
    <source>
        <strain evidence="2 3">DSM 19027</strain>
    </source>
</reference>
<feature type="domain" description="Cell wall hydrolase SleB" evidence="1">
    <location>
        <begin position="21"/>
        <end position="140"/>
    </location>
</feature>
<organism evidence="2 3">
    <name type="scientific">Thermoclostridium caenicola</name>
    <dbReference type="NCBI Taxonomy" id="659425"/>
    <lineage>
        <taxon>Bacteria</taxon>
        <taxon>Bacillati</taxon>
        <taxon>Bacillota</taxon>
        <taxon>Clostridia</taxon>
        <taxon>Eubacteriales</taxon>
        <taxon>Oscillospiraceae</taxon>
        <taxon>Thermoclostridium</taxon>
    </lineage>
</organism>
<dbReference type="Gene3D" id="1.10.10.2520">
    <property type="entry name" value="Cell wall hydrolase SleB, domain 1"/>
    <property type="match status" value="1"/>
</dbReference>
<dbReference type="InterPro" id="IPR011105">
    <property type="entry name" value="Cell_wall_hydrolase_SleB"/>
</dbReference>
<keyword evidence="3" id="KW-1185">Reference proteome</keyword>
<accession>A0A1M6JF83</accession>
<sequence length="149" mass="17191">MKMPLSTRELFARLIKCEAEGEGLNGMRAVASVVMNRVHVAYGEYQRVCQGDLRKVIFQPRQFTCVMEEVYGQYNPQNIYNMRPDELHYEIADWALAGNVLWGVANSLWYYNPFKPTCATIFPITGTGTLHNRIGQHCFYIPTERYAQT</sequence>
<evidence type="ECO:0000313" key="3">
    <source>
        <dbReference type="Proteomes" id="UP000324781"/>
    </source>
</evidence>
<evidence type="ECO:0000313" key="2">
    <source>
        <dbReference type="EMBL" id="SHJ45377.1"/>
    </source>
</evidence>
<protein>
    <submittedName>
        <fullName evidence="2">N-acetylmuramoyl-L-alanine amidase</fullName>
    </submittedName>
</protein>
<proteinExistence type="predicted"/>